<reference evidence="3" key="1">
    <citation type="journal article" date="2017" name="Genome Biol.">
        <title>Comparative genomics reveals high biological diversity and specific adaptations in the industrially and medically important fungal genus Aspergillus.</title>
        <authorList>
            <person name="de Vries R.P."/>
            <person name="Riley R."/>
            <person name="Wiebenga A."/>
            <person name="Aguilar-Osorio G."/>
            <person name="Amillis S."/>
            <person name="Uchima C.A."/>
            <person name="Anderluh G."/>
            <person name="Asadollahi M."/>
            <person name="Askin M."/>
            <person name="Barry K."/>
            <person name="Battaglia E."/>
            <person name="Bayram O."/>
            <person name="Benocci T."/>
            <person name="Braus-Stromeyer S.A."/>
            <person name="Caldana C."/>
            <person name="Canovas D."/>
            <person name="Cerqueira G.C."/>
            <person name="Chen F."/>
            <person name="Chen W."/>
            <person name="Choi C."/>
            <person name="Clum A."/>
            <person name="Dos Santos R.A."/>
            <person name="Damasio A.R."/>
            <person name="Diallinas G."/>
            <person name="Emri T."/>
            <person name="Fekete E."/>
            <person name="Flipphi M."/>
            <person name="Freyberg S."/>
            <person name="Gallo A."/>
            <person name="Gournas C."/>
            <person name="Habgood R."/>
            <person name="Hainaut M."/>
            <person name="Harispe M.L."/>
            <person name="Henrissat B."/>
            <person name="Hilden K.S."/>
            <person name="Hope R."/>
            <person name="Hossain A."/>
            <person name="Karabika E."/>
            <person name="Karaffa L."/>
            <person name="Karanyi Z."/>
            <person name="Krasevec N."/>
            <person name="Kuo A."/>
            <person name="Kusch H."/>
            <person name="LaButti K."/>
            <person name="Lagendijk E.L."/>
            <person name="Lapidus A."/>
            <person name="Levasseur A."/>
            <person name="Lindquist E."/>
            <person name="Lipzen A."/>
            <person name="Logrieco A.F."/>
            <person name="MacCabe A."/>
            <person name="Maekelae M.R."/>
            <person name="Malavazi I."/>
            <person name="Melin P."/>
            <person name="Meyer V."/>
            <person name="Mielnichuk N."/>
            <person name="Miskei M."/>
            <person name="Molnar A.P."/>
            <person name="Mule G."/>
            <person name="Ngan C.Y."/>
            <person name="Orejas M."/>
            <person name="Orosz E."/>
            <person name="Ouedraogo J.P."/>
            <person name="Overkamp K.M."/>
            <person name="Park H.-S."/>
            <person name="Perrone G."/>
            <person name="Piumi F."/>
            <person name="Punt P.J."/>
            <person name="Ram A.F."/>
            <person name="Ramon A."/>
            <person name="Rauscher S."/>
            <person name="Record E."/>
            <person name="Riano-Pachon D.M."/>
            <person name="Robert V."/>
            <person name="Roehrig J."/>
            <person name="Ruller R."/>
            <person name="Salamov A."/>
            <person name="Salih N.S."/>
            <person name="Samson R.A."/>
            <person name="Sandor E."/>
            <person name="Sanguinetti M."/>
            <person name="Schuetze T."/>
            <person name="Sepcic K."/>
            <person name="Shelest E."/>
            <person name="Sherlock G."/>
            <person name="Sophianopoulou V."/>
            <person name="Squina F.M."/>
            <person name="Sun H."/>
            <person name="Susca A."/>
            <person name="Todd R.B."/>
            <person name="Tsang A."/>
            <person name="Unkles S.E."/>
            <person name="van de Wiele N."/>
            <person name="van Rossen-Uffink D."/>
            <person name="Oliveira J.V."/>
            <person name="Vesth T.C."/>
            <person name="Visser J."/>
            <person name="Yu J.-H."/>
            <person name="Zhou M."/>
            <person name="Andersen M.R."/>
            <person name="Archer D.B."/>
            <person name="Baker S.E."/>
            <person name="Benoit I."/>
            <person name="Brakhage A.A."/>
            <person name="Braus G.H."/>
            <person name="Fischer R."/>
            <person name="Frisvad J.C."/>
            <person name="Goldman G.H."/>
            <person name="Houbraken J."/>
            <person name="Oakley B."/>
            <person name="Pocsi I."/>
            <person name="Scazzocchio C."/>
            <person name="Seiboth B."/>
            <person name="vanKuyk P.A."/>
            <person name="Wortman J."/>
            <person name="Dyer P.S."/>
            <person name="Grigoriev I.V."/>
        </authorList>
    </citation>
    <scope>NUCLEOTIDE SEQUENCE [LARGE SCALE GENOMIC DNA]</scope>
    <source>
        <strain evidence="3">CBS 106.47</strain>
    </source>
</reference>
<dbReference type="Proteomes" id="UP000184063">
    <property type="component" value="Unassembled WGS sequence"/>
</dbReference>
<dbReference type="EMBL" id="KV878241">
    <property type="protein sequence ID" value="OJZ86629.1"/>
    <property type="molecule type" value="Genomic_DNA"/>
</dbReference>
<dbReference type="AlphaFoldDB" id="A0A1M3TIN0"/>
<name>A0A1M3TIN0_ASPLC</name>
<feature type="region of interest" description="Disordered" evidence="1">
    <location>
        <begin position="58"/>
        <end position="83"/>
    </location>
</feature>
<sequence length="118" mass="13021">MKQQQRPGQTGLILFIAHGLCRTYQIKNSSKCGLEWMRAKKESMDKLSQLSLESAAREIPTAKASDSKRGSKAANHQAPWLSFGNSRSGRTELSLAPASLPHFIEFGCNFDLRLGSLV</sequence>
<accession>A0A1M3TIN0</accession>
<proteinExistence type="predicted"/>
<protein>
    <submittedName>
        <fullName evidence="2">Uncharacterized protein</fullName>
    </submittedName>
</protein>
<evidence type="ECO:0000256" key="1">
    <source>
        <dbReference type="SAM" id="MobiDB-lite"/>
    </source>
</evidence>
<evidence type="ECO:0000313" key="3">
    <source>
        <dbReference type="Proteomes" id="UP000184063"/>
    </source>
</evidence>
<gene>
    <name evidence="2" type="ORF">ASPFODRAFT_607757</name>
</gene>
<dbReference type="VEuPathDB" id="FungiDB:ASPFODRAFT_607757"/>
<evidence type="ECO:0000313" key="2">
    <source>
        <dbReference type="EMBL" id="OJZ86629.1"/>
    </source>
</evidence>
<organism evidence="2 3">
    <name type="scientific">Aspergillus luchuensis (strain CBS 106.47)</name>
    <dbReference type="NCBI Taxonomy" id="1137211"/>
    <lineage>
        <taxon>Eukaryota</taxon>
        <taxon>Fungi</taxon>
        <taxon>Dikarya</taxon>
        <taxon>Ascomycota</taxon>
        <taxon>Pezizomycotina</taxon>
        <taxon>Eurotiomycetes</taxon>
        <taxon>Eurotiomycetidae</taxon>
        <taxon>Eurotiales</taxon>
        <taxon>Aspergillaceae</taxon>
        <taxon>Aspergillus</taxon>
        <taxon>Aspergillus subgen. Circumdati</taxon>
    </lineage>
</organism>